<evidence type="ECO:0000313" key="10">
    <source>
        <dbReference type="Proteomes" id="UP000036334"/>
    </source>
</evidence>
<evidence type="ECO:0000313" key="9">
    <source>
        <dbReference type="EMBL" id="KLO35697.1"/>
    </source>
</evidence>
<feature type="transmembrane region" description="Helical" evidence="7">
    <location>
        <begin position="156"/>
        <end position="177"/>
    </location>
</feature>
<evidence type="ECO:0000256" key="2">
    <source>
        <dbReference type="ARBA" id="ARBA00006162"/>
    </source>
</evidence>
<dbReference type="Gene3D" id="3.10.20.90">
    <property type="entry name" value="Phosphatidylinositol 3-kinase Catalytic Subunit, Chain A, domain 1"/>
    <property type="match status" value="1"/>
</dbReference>
<feature type="transmembrane region" description="Helical" evidence="7">
    <location>
        <begin position="189"/>
        <end position="208"/>
    </location>
</feature>
<keyword evidence="6 7" id="KW-0472">Membrane</keyword>
<dbReference type="EMBL" id="LDPR01000013">
    <property type="protein sequence ID" value="KLO35697.1"/>
    <property type="molecule type" value="Genomic_DNA"/>
</dbReference>
<protein>
    <recommendedName>
        <fullName evidence="8">EccD-like transmembrane domain-containing protein</fullName>
    </recommendedName>
</protein>
<feature type="transmembrane region" description="Helical" evidence="7">
    <location>
        <begin position="443"/>
        <end position="466"/>
    </location>
</feature>
<keyword evidence="4 7" id="KW-0812">Transmembrane</keyword>
<dbReference type="InterPro" id="IPR024962">
    <property type="entry name" value="YukD-like"/>
</dbReference>
<sequence length="472" mass="47445">MKGAPLSASYPGLRRVSVHSGTAIIDLALPAAVPVATLIPSIVDILDERDTEQPSDPVATRYQLSQLGASVFPASTTLAQNGIRDGAVLVLSQSDDGPPVLRCDDVAEALSATLDATLRPWSDEATRLTGALAASCLTCIGAVVLVRNVLSANTTRYFVATAGVAALASFVALLGAVMTHRAYRDPTAVLTLSVIATAFAAVAGFLVVPGAAGAPHALLAAMAAAVTAVFALRLTGCGVVTLTAMSCVAIVIAIAALAGVITAAPLHAIGSVSALLCLGLLGLAGRTSIMLAGLSPQLSPTLALEPTDDTADCLATKAIRAHDWLASLVTAFSSSAAAGASVTAVAACDTTAPRLGCIVFSATTGALLLLHARSQVDRRTTLVYVIGGIVTIGATFAATAVSAPQHAPWIAAVTAVLAAGSVYLGFVAPTMSLSPVIQRGVELLGCLALVVMVPLACWICGLYGAVRGLNPT</sequence>
<feature type="transmembrane region" description="Helical" evidence="7">
    <location>
        <begin position="324"/>
        <end position="346"/>
    </location>
</feature>
<dbReference type="STRING" id="1202450.B586_18325"/>
<feature type="domain" description="EccD-like transmembrane" evidence="8">
    <location>
        <begin position="126"/>
        <end position="469"/>
    </location>
</feature>
<evidence type="ECO:0000256" key="1">
    <source>
        <dbReference type="ARBA" id="ARBA00004651"/>
    </source>
</evidence>
<evidence type="ECO:0000256" key="4">
    <source>
        <dbReference type="ARBA" id="ARBA00022692"/>
    </source>
</evidence>
<feature type="transmembrane region" description="Helical" evidence="7">
    <location>
        <begin position="214"/>
        <end position="232"/>
    </location>
</feature>
<evidence type="ECO:0000256" key="5">
    <source>
        <dbReference type="ARBA" id="ARBA00022989"/>
    </source>
</evidence>
<organism evidence="9 10">
    <name type="scientific">Mycobacterium haemophilum</name>
    <dbReference type="NCBI Taxonomy" id="29311"/>
    <lineage>
        <taxon>Bacteria</taxon>
        <taxon>Bacillati</taxon>
        <taxon>Actinomycetota</taxon>
        <taxon>Actinomycetes</taxon>
        <taxon>Mycobacteriales</taxon>
        <taxon>Mycobacteriaceae</taxon>
        <taxon>Mycobacterium</taxon>
    </lineage>
</organism>
<feature type="transmembrane region" description="Helical" evidence="7">
    <location>
        <begin position="239"/>
        <end position="261"/>
    </location>
</feature>
<keyword evidence="5 7" id="KW-1133">Transmembrane helix</keyword>
<dbReference type="NCBIfam" id="TIGR03920">
    <property type="entry name" value="T7SS_EccD"/>
    <property type="match status" value="1"/>
</dbReference>
<comment type="similarity">
    <text evidence="2">Belongs to the EccD/Snm4 family.</text>
</comment>
<evidence type="ECO:0000259" key="8">
    <source>
        <dbReference type="Pfam" id="PF19053"/>
    </source>
</evidence>
<proteinExistence type="inferred from homology"/>
<feature type="transmembrane region" description="Helical" evidence="7">
    <location>
        <begin position="409"/>
        <end position="431"/>
    </location>
</feature>
<evidence type="ECO:0000256" key="6">
    <source>
        <dbReference type="ARBA" id="ARBA00023136"/>
    </source>
</evidence>
<dbReference type="Pfam" id="PF08817">
    <property type="entry name" value="YukD"/>
    <property type="match status" value="1"/>
</dbReference>
<feature type="transmembrane region" description="Helical" evidence="7">
    <location>
        <begin position="382"/>
        <end position="403"/>
    </location>
</feature>
<feature type="transmembrane region" description="Helical" evidence="7">
    <location>
        <begin position="352"/>
        <end position="370"/>
    </location>
</feature>
<comment type="caution">
    <text evidence="9">The sequence shown here is derived from an EMBL/GenBank/DDBJ whole genome shotgun (WGS) entry which is preliminary data.</text>
</comment>
<comment type="subcellular location">
    <subcellularLocation>
        <location evidence="1">Cell membrane</location>
        <topology evidence="1">Multi-pass membrane protein</topology>
    </subcellularLocation>
</comment>
<name>A0A0I9XQ14_9MYCO</name>
<reference evidence="9 10" key="1">
    <citation type="submission" date="2015-05" db="EMBL/GenBank/DDBJ databases">
        <title>Genome sequence of Mycobacterium haemophilum.</title>
        <authorList>
            <person name="Greninger A.L."/>
            <person name="Cunningham G."/>
            <person name="Miller S."/>
        </authorList>
    </citation>
    <scope>NUCLEOTIDE SEQUENCE [LARGE SCALE GENOMIC DNA]</scope>
    <source>
        <strain evidence="10">UC1</strain>
    </source>
</reference>
<dbReference type="Proteomes" id="UP000036334">
    <property type="component" value="Unassembled WGS sequence"/>
</dbReference>
<dbReference type="InterPro" id="IPR044049">
    <property type="entry name" value="EccD_transm"/>
</dbReference>
<feature type="transmembrane region" description="Helical" evidence="7">
    <location>
        <begin position="267"/>
        <end position="285"/>
    </location>
</feature>
<evidence type="ECO:0000256" key="7">
    <source>
        <dbReference type="SAM" id="Phobius"/>
    </source>
</evidence>
<keyword evidence="3" id="KW-1003">Cell membrane</keyword>
<dbReference type="GO" id="GO:0005886">
    <property type="term" value="C:plasma membrane"/>
    <property type="evidence" value="ECO:0007669"/>
    <property type="project" value="UniProtKB-SubCell"/>
</dbReference>
<keyword evidence="10" id="KW-1185">Reference proteome</keyword>
<dbReference type="PIRSF" id="PIRSF017804">
    <property type="entry name" value="Secretion_EccD1"/>
    <property type="match status" value="1"/>
</dbReference>
<dbReference type="AlphaFoldDB" id="A0A0I9XQ14"/>
<evidence type="ECO:0000256" key="3">
    <source>
        <dbReference type="ARBA" id="ARBA00022475"/>
    </source>
</evidence>
<dbReference type="PATRIC" id="fig|29311.18.peg.1185"/>
<dbReference type="InterPro" id="IPR006707">
    <property type="entry name" value="T7SS_EccD"/>
</dbReference>
<dbReference type="Pfam" id="PF19053">
    <property type="entry name" value="EccD"/>
    <property type="match status" value="1"/>
</dbReference>
<feature type="transmembrane region" description="Helical" evidence="7">
    <location>
        <begin position="128"/>
        <end position="150"/>
    </location>
</feature>
<gene>
    <name evidence="9" type="ORF">ABH38_15155</name>
</gene>
<accession>A0A0I9XQ14</accession>